<reference evidence="2 3" key="1">
    <citation type="journal article" date="2021" name="BMC Genomics">
        <title>Datura genome reveals duplications of psychoactive alkaloid biosynthetic genes and high mutation rate following tissue culture.</title>
        <authorList>
            <person name="Rajewski A."/>
            <person name="Carter-House D."/>
            <person name="Stajich J."/>
            <person name="Litt A."/>
        </authorList>
    </citation>
    <scope>NUCLEOTIDE SEQUENCE [LARGE SCALE GENOMIC DNA]</scope>
    <source>
        <strain evidence="2">AR-01</strain>
    </source>
</reference>
<keyword evidence="1" id="KW-1133">Transmembrane helix</keyword>
<evidence type="ECO:0000313" key="2">
    <source>
        <dbReference type="EMBL" id="MCD9642289.1"/>
    </source>
</evidence>
<proteinExistence type="predicted"/>
<name>A0ABS8V6D7_DATST</name>
<accession>A0ABS8V6D7</accession>
<comment type="caution">
    <text evidence="2">The sequence shown here is derived from an EMBL/GenBank/DDBJ whole genome shotgun (WGS) entry which is preliminary data.</text>
</comment>
<sequence>MQSMSDATTFAFSPNHWPLSITFLEFRQTRHDVIPWTKTHLLLSANNTHHGVIFKVYNANRDVKDCSLGAFLYDFVTEALDLDYPGKNSSDRPWIVGSINGLIFLVIGVFHCVCRILKRDSWRDIDDFQGRKLWDNTAKFVDGKLPWLDKQWNIISIDLADEKCYFEECGFLKQGVFESDLSMFRNYTWIHVDVWVMKEYG</sequence>
<evidence type="ECO:0000313" key="3">
    <source>
        <dbReference type="Proteomes" id="UP000823775"/>
    </source>
</evidence>
<organism evidence="2 3">
    <name type="scientific">Datura stramonium</name>
    <name type="common">Jimsonweed</name>
    <name type="synonym">Common thornapple</name>
    <dbReference type="NCBI Taxonomy" id="4076"/>
    <lineage>
        <taxon>Eukaryota</taxon>
        <taxon>Viridiplantae</taxon>
        <taxon>Streptophyta</taxon>
        <taxon>Embryophyta</taxon>
        <taxon>Tracheophyta</taxon>
        <taxon>Spermatophyta</taxon>
        <taxon>Magnoliopsida</taxon>
        <taxon>eudicotyledons</taxon>
        <taxon>Gunneridae</taxon>
        <taxon>Pentapetalae</taxon>
        <taxon>asterids</taxon>
        <taxon>lamiids</taxon>
        <taxon>Solanales</taxon>
        <taxon>Solanaceae</taxon>
        <taxon>Solanoideae</taxon>
        <taxon>Datureae</taxon>
        <taxon>Datura</taxon>
    </lineage>
</organism>
<keyword evidence="1" id="KW-0812">Transmembrane</keyword>
<keyword evidence="3" id="KW-1185">Reference proteome</keyword>
<protein>
    <submittedName>
        <fullName evidence="2">Uncharacterized protein</fullName>
    </submittedName>
</protein>
<evidence type="ECO:0000256" key="1">
    <source>
        <dbReference type="SAM" id="Phobius"/>
    </source>
</evidence>
<gene>
    <name evidence="2" type="ORF">HAX54_028992</name>
</gene>
<dbReference type="Proteomes" id="UP000823775">
    <property type="component" value="Unassembled WGS sequence"/>
</dbReference>
<feature type="transmembrane region" description="Helical" evidence="1">
    <location>
        <begin position="94"/>
        <end position="114"/>
    </location>
</feature>
<dbReference type="EMBL" id="JACEIK010003576">
    <property type="protein sequence ID" value="MCD9642289.1"/>
    <property type="molecule type" value="Genomic_DNA"/>
</dbReference>
<keyword evidence="1" id="KW-0472">Membrane</keyword>